<dbReference type="InterPro" id="IPR023299">
    <property type="entry name" value="ATPase_P-typ_cyto_dom_N"/>
</dbReference>
<dbReference type="Pfam" id="PF06813">
    <property type="entry name" value="Nodulin-like"/>
    <property type="match status" value="1"/>
</dbReference>
<dbReference type="Gene3D" id="3.40.1110.10">
    <property type="entry name" value="Calcium-transporting ATPase, cytoplasmic domain N"/>
    <property type="match status" value="1"/>
</dbReference>
<feature type="transmembrane region" description="Helical" evidence="5">
    <location>
        <begin position="78"/>
        <end position="99"/>
    </location>
</feature>
<keyword evidence="8" id="KW-1185">Reference proteome</keyword>
<dbReference type="Gene3D" id="3.40.50.1000">
    <property type="entry name" value="HAD superfamily/HAD-like"/>
    <property type="match status" value="1"/>
</dbReference>
<name>A0ABY9C7B8_VITVI</name>
<dbReference type="PANTHER" id="PTHR21576:SF22">
    <property type="entry name" value="F25A4.25 PROTEIN"/>
    <property type="match status" value="1"/>
</dbReference>
<organism evidence="7 8">
    <name type="scientific">Vitis vinifera</name>
    <name type="common">Grape</name>
    <dbReference type="NCBI Taxonomy" id="29760"/>
    <lineage>
        <taxon>Eukaryota</taxon>
        <taxon>Viridiplantae</taxon>
        <taxon>Streptophyta</taxon>
        <taxon>Embryophyta</taxon>
        <taxon>Tracheophyta</taxon>
        <taxon>Spermatophyta</taxon>
        <taxon>Magnoliopsida</taxon>
        <taxon>eudicotyledons</taxon>
        <taxon>Gunneridae</taxon>
        <taxon>Pentapetalae</taxon>
        <taxon>rosids</taxon>
        <taxon>Vitales</taxon>
        <taxon>Vitaceae</taxon>
        <taxon>Viteae</taxon>
        <taxon>Vitis</taxon>
    </lineage>
</organism>
<evidence type="ECO:0000256" key="1">
    <source>
        <dbReference type="ARBA" id="ARBA00004141"/>
    </source>
</evidence>
<evidence type="ECO:0000256" key="3">
    <source>
        <dbReference type="ARBA" id="ARBA00022989"/>
    </source>
</evidence>
<sequence>MLFLPFNPVDKRTAITYIDSHGKSPRGPWVFCLLLPLFDPPRHDNAETIRGALNLRVCVKMIIGDQLAIVKETKLPNYSGTIVGIMKGFLGLSGVVLIQVYDALFEGHMRIFIMMLALLPTFISFLLMCLVRVNERDTQGNKKQLNRFSTIALLVAAYLMIVIILEEHLGIEFQAFTTSGTEQLALVNLISLI</sequence>
<accession>A0ABY9C7B8</accession>
<evidence type="ECO:0000256" key="4">
    <source>
        <dbReference type="ARBA" id="ARBA00023136"/>
    </source>
</evidence>
<dbReference type="Proteomes" id="UP001227230">
    <property type="component" value="Chromosome 7"/>
</dbReference>
<proteinExistence type="predicted"/>
<dbReference type="EMBL" id="CP126654">
    <property type="protein sequence ID" value="WJZ90947.1"/>
    <property type="molecule type" value="Genomic_DNA"/>
</dbReference>
<feature type="transmembrane region" description="Helical" evidence="5">
    <location>
        <begin position="145"/>
        <end position="165"/>
    </location>
</feature>
<evidence type="ECO:0000313" key="7">
    <source>
        <dbReference type="EMBL" id="WJZ90947.1"/>
    </source>
</evidence>
<keyword evidence="4 5" id="KW-0472">Membrane</keyword>
<evidence type="ECO:0000256" key="5">
    <source>
        <dbReference type="SAM" id="Phobius"/>
    </source>
</evidence>
<gene>
    <name evidence="7" type="ORF">VitviT2T_010062</name>
</gene>
<comment type="subcellular location">
    <subcellularLocation>
        <location evidence="1">Membrane</location>
        <topology evidence="1">Multi-pass membrane protein</topology>
    </subcellularLocation>
</comment>
<keyword evidence="2 5" id="KW-0812">Transmembrane</keyword>
<evidence type="ECO:0000256" key="2">
    <source>
        <dbReference type="ARBA" id="ARBA00022692"/>
    </source>
</evidence>
<reference evidence="7 8" key="1">
    <citation type="journal article" date="2023" name="Hortic Res">
        <title>The complete reference genome for grapevine (Vitis vinifera L.) genetics and breeding.</title>
        <authorList>
            <person name="Shi X."/>
            <person name="Cao S."/>
            <person name="Wang X."/>
            <person name="Huang S."/>
            <person name="Wang Y."/>
            <person name="Liu Z."/>
            <person name="Liu W."/>
            <person name="Leng X."/>
            <person name="Peng Y."/>
            <person name="Wang N."/>
            <person name="Wang Y."/>
            <person name="Ma Z."/>
            <person name="Xu X."/>
            <person name="Zhang F."/>
            <person name="Xue H."/>
            <person name="Zhong H."/>
            <person name="Wang Y."/>
            <person name="Zhang K."/>
            <person name="Velt A."/>
            <person name="Avia K."/>
            <person name="Holtgrawe D."/>
            <person name="Grimplet J."/>
            <person name="Matus J.T."/>
            <person name="Ware D."/>
            <person name="Wu X."/>
            <person name="Wang H."/>
            <person name="Liu C."/>
            <person name="Fang Y."/>
            <person name="Rustenholz C."/>
            <person name="Cheng Z."/>
            <person name="Xiao H."/>
            <person name="Zhou Y."/>
        </authorList>
    </citation>
    <scope>NUCLEOTIDE SEQUENCE [LARGE SCALE GENOMIC DNA]</scope>
    <source>
        <strain evidence="8">cv. Pinot noir / PN40024</strain>
        <tissue evidence="7">Leaf</tissue>
    </source>
</reference>
<evidence type="ECO:0000259" key="6">
    <source>
        <dbReference type="Pfam" id="PF06813"/>
    </source>
</evidence>
<feature type="domain" description="Nodulin-like" evidence="6">
    <location>
        <begin position="75"/>
        <end position="180"/>
    </location>
</feature>
<evidence type="ECO:0000313" key="8">
    <source>
        <dbReference type="Proteomes" id="UP001227230"/>
    </source>
</evidence>
<dbReference type="InterPro" id="IPR010658">
    <property type="entry name" value="Nodulin-like"/>
</dbReference>
<dbReference type="InterPro" id="IPR023214">
    <property type="entry name" value="HAD_sf"/>
</dbReference>
<keyword evidence="3 5" id="KW-1133">Transmembrane helix</keyword>
<feature type="transmembrane region" description="Helical" evidence="5">
    <location>
        <begin position="111"/>
        <end position="133"/>
    </location>
</feature>
<protein>
    <recommendedName>
        <fullName evidence="6">Nodulin-like domain-containing protein</fullName>
    </recommendedName>
</protein>
<dbReference type="PANTHER" id="PTHR21576">
    <property type="entry name" value="UNCHARACTERIZED NODULIN-LIKE PROTEIN"/>
    <property type="match status" value="1"/>
</dbReference>